<gene>
    <name evidence="2" type="ORF">LCIT_03620</name>
</gene>
<feature type="domain" description="BppU N-terminal" evidence="1">
    <location>
        <begin position="4"/>
        <end position="149"/>
    </location>
</feature>
<dbReference type="Gene3D" id="2.60.40.3350">
    <property type="match status" value="1"/>
</dbReference>
<dbReference type="InterPro" id="IPR018913">
    <property type="entry name" value="BppU_N"/>
</dbReference>
<dbReference type="AlphaFoldDB" id="A0A5A5TWZ0"/>
<dbReference type="EMBL" id="BJJW01000002">
    <property type="protein sequence ID" value="GDZ83120.1"/>
    <property type="molecule type" value="Genomic_DNA"/>
</dbReference>
<name>A0A5A5TWZ0_LEUCI</name>
<proteinExistence type="predicted"/>
<protein>
    <recommendedName>
        <fullName evidence="1">BppU N-terminal domain-containing protein</fullName>
    </recommendedName>
</protein>
<evidence type="ECO:0000313" key="3">
    <source>
        <dbReference type="Proteomes" id="UP000323274"/>
    </source>
</evidence>
<dbReference type="RefSeq" id="WP_149333733.1">
    <property type="nucleotide sequence ID" value="NZ_BJJW01000002.1"/>
</dbReference>
<comment type="caution">
    <text evidence="2">The sequence shown here is derived from an EMBL/GenBank/DDBJ whole genome shotgun (WGS) entry which is preliminary data.</text>
</comment>
<reference evidence="2 3" key="1">
    <citation type="submission" date="2019-04" db="EMBL/GenBank/DDBJ databases">
        <title>A pseudo-fructophilic Leuconostoc citreum strain F192-5 isolated from peel of satsuma mandarin: the first report for isolation and characterization of strain-dependent fructophilic-like characteristics.</title>
        <authorList>
            <person name="Maeno S."/>
            <person name="Tanizawa Y."/>
            <person name="Kajikawa A."/>
            <person name="Kanesaki Y."/>
            <person name="Kubota E."/>
            <person name="Arita M."/>
            <person name="Leon D."/>
            <person name="Endo A."/>
        </authorList>
    </citation>
    <scope>NUCLEOTIDE SEQUENCE [LARGE SCALE GENOMIC DNA]</scope>
    <source>
        <strain evidence="2 3">F192-5</strain>
    </source>
</reference>
<dbReference type="Pfam" id="PF10651">
    <property type="entry name" value="BppU_N"/>
    <property type="match status" value="1"/>
</dbReference>
<sequence length="243" mass="27542">MSNQYLSFDVTKQSAPQTLVTGRQGDSQLKNITVSLWDGENDLPYDLTGRKILFEALKPDQTRVIDAADITILDAQNGLFRYQFHDQVFTASGDMIQAFFKIVHEDNGQTITDSTLDFSIKILENRVEQHIRSSDYLSEYDVLIKNVEQKFADYEATVKDKVQAAQSLHAEIQTLIEQINKQQVLTFKPTRQSINMPVAVKINDLGDAGTDFKIQKLADSNLSVDLDRYAAIETNSSFIRVRK</sequence>
<organism evidence="2 3">
    <name type="scientific">Leuconostoc citreum</name>
    <dbReference type="NCBI Taxonomy" id="33964"/>
    <lineage>
        <taxon>Bacteria</taxon>
        <taxon>Bacillati</taxon>
        <taxon>Bacillota</taxon>
        <taxon>Bacilli</taxon>
        <taxon>Lactobacillales</taxon>
        <taxon>Lactobacillaceae</taxon>
        <taxon>Leuconostoc</taxon>
    </lineage>
</organism>
<dbReference type="Proteomes" id="UP000323274">
    <property type="component" value="Unassembled WGS sequence"/>
</dbReference>
<accession>A0A5A5TWZ0</accession>
<evidence type="ECO:0000259" key="1">
    <source>
        <dbReference type="Pfam" id="PF10651"/>
    </source>
</evidence>
<evidence type="ECO:0000313" key="2">
    <source>
        <dbReference type="EMBL" id="GDZ83120.1"/>
    </source>
</evidence>